<feature type="chain" id="PRO_5002435073" evidence="1">
    <location>
        <begin position="20"/>
        <end position="54"/>
    </location>
</feature>
<dbReference type="EMBL" id="GBXM01006139">
    <property type="protein sequence ID" value="JAI02439.1"/>
    <property type="molecule type" value="Transcribed_RNA"/>
</dbReference>
<reference evidence="2" key="2">
    <citation type="journal article" date="2015" name="Fish Shellfish Immunol.">
        <title>Early steps in the European eel (Anguilla anguilla)-Vibrio vulnificus interaction in the gills: Role of the RtxA13 toxin.</title>
        <authorList>
            <person name="Callol A."/>
            <person name="Pajuelo D."/>
            <person name="Ebbesson L."/>
            <person name="Teles M."/>
            <person name="MacKenzie S."/>
            <person name="Amaro C."/>
        </authorList>
    </citation>
    <scope>NUCLEOTIDE SEQUENCE</scope>
</reference>
<keyword evidence="1" id="KW-0732">Signal</keyword>
<feature type="signal peptide" evidence="1">
    <location>
        <begin position="1"/>
        <end position="19"/>
    </location>
</feature>
<sequence length="54" mass="5798">MFGIRMINIIIHLVGVVHSMDIHSEFVCRSAEPQSETLATQWGVKCTGGGGVLA</sequence>
<evidence type="ECO:0000256" key="1">
    <source>
        <dbReference type="SAM" id="SignalP"/>
    </source>
</evidence>
<name>A0A0E9XL67_ANGAN</name>
<protein>
    <submittedName>
        <fullName evidence="2">Uncharacterized protein</fullName>
    </submittedName>
</protein>
<accession>A0A0E9XL67</accession>
<organism evidence="2">
    <name type="scientific">Anguilla anguilla</name>
    <name type="common">European freshwater eel</name>
    <name type="synonym">Muraena anguilla</name>
    <dbReference type="NCBI Taxonomy" id="7936"/>
    <lineage>
        <taxon>Eukaryota</taxon>
        <taxon>Metazoa</taxon>
        <taxon>Chordata</taxon>
        <taxon>Craniata</taxon>
        <taxon>Vertebrata</taxon>
        <taxon>Euteleostomi</taxon>
        <taxon>Actinopterygii</taxon>
        <taxon>Neopterygii</taxon>
        <taxon>Teleostei</taxon>
        <taxon>Anguilliformes</taxon>
        <taxon>Anguillidae</taxon>
        <taxon>Anguilla</taxon>
    </lineage>
</organism>
<reference evidence="2" key="1">
    <citation type="submission" date="2014-11" db="EMBL/GenBank/DDBJ databases">
        <authorList>
            <person name="Amaro Gonzalez C."/>
        </authorList>
    </citation>
    <scope>NUCLEOTIDE SEQUENCE</scope>
</reference>
<proteinExistence type="predicted"/>
<dbReference type="AlphaFoldDB" id="A0A0E9XL67"/>
<evidence type="ECO:0000313" key="2">
    <source>
        <dbReference type="EMBL" id="JAI02439.1"/>
    </source>
</evidence>